<dbReference type="Proteomes" id="UP001459277">
    <property type="component" value="Unassembled WGS sequence"/>
</dbReference>
<accession>A0AAW2DPN8</accession>
<dbReference type="AlphaFoldDB" id="A0AAW2DPN8"/>
<sequence>MGNGGDSWELPHWELPLSPTSLGRRPHQGFISFWIDPWCTITCTCASDGTPRVAPEAYKPLVGAPPKRCGTQWHLVVLRRLEIASLVRGLAFNKVSIWVQVHNIPVSYLNRGVAEDLCKVIGKLDRTSTNAEVEGGSFIKVRVQVNVSLPHCAGLVLLIEDGKEGFYKSRKKAGSKIKISEVQKPAPLSGVNLIKSTPVGQILDKEIADFGEHIVGNSSASESTISKTASFSNVENPVNHRDLLNSRILEIDRKLNKLDISEGRENGEIAKTNLDKERLEEIQGCLNLGGLIKVSHEVRGGGIVIFWKKDVDFSLGTISLNHIDGILNKGKEDEWRFMGFYGEFDTTLPLVEARRIKAIPLCVSRQVDGIIWPRCKNGEYLVKTGYQQLCEDEVSQKQGERLNECAWLLTESLKQHVATYRNSSRSFQCTQLNHYRGGGSWGFSCKKGSSVYCGIGIQQSVFESDSEMVCNAVKSADFDHSSISQFVKDVSFVWMEHVPPDISKFVVSDSSAS</sequence>
<proteinExistence type="predicted"/>
<protein>
    <recommendedName>
        <fullName evidence="3">DUF4283 domain-containing protein</fullName>
    </recommendedName>
</protein>
<dbReference type="EMBL" id="JAZDWU010000002">
    <property type="protein sequence ID" value="KAL0010981.1"/>
    <property type="molecule type" value="Genomic_DNA"/>
</dbReference>
<evidence type="ECO:0000313" key="2">
    <source>
        <dbReference type="Proteomes" id="UP001459277"/>
    </source>
</evidence>
<name>A0AAW2DPN8_9ROSI</name>
<gene>
    <name evidence="1" type="ORF">SO802_006089</name>
</gene>
<evidence type="ECO:0000313" key="1">
    <source>
        <dbReference type="EMBL" id="KAL0010981.1"/>
    </source>
</evidence>
<organism evidence="1 2">
    <name type="scientific">Lithocarpus litseifolius</name>
    <dbReference type="NCBI Taxonomy" id="425828"/>
    <lineage>
        <taxon>Eukaryota</taxon>
        <taxon>Viridiplantae</taxon>
        <taxon>Streptophyta</taxon>
        <taxon>Embryophyta</taxon>
        <taxon>Tracheophyta</taxon>
        <taxon>Spermatophyta</taxon>
        <taxon>Magnoliopsida</taxon>
        <taxon>eudicotyledons</taxon>
        <taxon>Gunneridae</taxon>
        <taxon>Pentapetalae</taxon>
        <taxon>rosids</taxon>
        <taxon>fabids</taxon>
        <taxon>Fagales</taxon>
        <taxon>Fagaceae</taxon>
        <taxon>Lithocarpus</taxon>
    </lineage>
</organism>
<reference evidence="1 2" key="1">
    <citation type="submission" date="2024-01" db="EMBL/GenBank/DDBJ databases">
        <title>A telomere-to-telomere, gap-free genome of sweet tea (Lithocarpus litseifolius).</title>
        <authorList>
            <person name="Zhou J."/>
        </authorList>
    </citation>
    <scope>NUCLEOTIDE SEQUENCE [LARGE SCALE GENOMIC DNA]</scope>
    <source>
        <strain evidence="1">Zhou-2022a</strain>
        <tissue evidence="1">Leaf</tissue>
    </source>
</reference>
<keyword evidence="2" id="KW-1185">Reference proteome</keyword>
<evidence type="ECO:0008006" key="3">
    <source>
        <dbReference type="Google" id="ProtNLM"/>
    </source>
</evidence>
<comment type="caution">
    <text evidence="1">The sequence shown here is derived from an EMBL/GenBank/DDBJ whole genome shotgun (WGS) entry which is preliminary data.</text>
</comment>